<sequence length="514" mass="56308">MFSGDFEVHLTGSAEEADALAAFASRRGAKFTHILLNRGDTPSQPMLTVRGSGTLEDLHRLAEGWRADLAAAGLRVVRVKIEAAPWNEGVPASDLDASDELYFEHHVKVLLPSDDRAAVDRLRWAIADNGANVSRNARRRRGRHEERFVTQRCRGVGRATARARLDALLAALRDGGYEVLEVEEEYVVHDDALHVDSGWLEANRWGDRQTVRDDLLGSATSRGRGLPSTFRPLVAEGRDVRQHRVFDPALKHFDHAFRAGEPVFGDPAEGSRWSAARRAAMAHVLAVLAASPWAGNLVLRGSVALRAWLGELAREPGDLDFVVVPKTFAPDGPQARAMLEGLVAAVAADSGPGLRADRVVAEHIWTYERVPGRRLVFPFDVDGLPRGAVQVDLVFNEDLPDAPVTVEVPPLGTRVLAASPALSLAWKLQWLVTDMYPQGKDLYDAVLLAERTSTSLDLVRELIRPELGAGADDFTWASVLDLHVDWENFRAELPGVDGDAGPWLRRLADALGRS</sequence>
<dbReference type="AlphaFoldDB" id="A0A5Q0GV70"/>
<dbReference type="RefSeq" id="WP_033435186.1">
    <property type="nucleotide sequence ID" value="NZ_CP034550.1"/>
</dbReference>
<keyword evidence="2" id="KW-1185">Reference proteome</keyword>
<gene>
    <name evidence="1" type="ORF">EKG83_10090</name>
</gene>
<organism evidence="1 2">
    <name type="scientific">Saccharothrix syringae</name>
    <name type="common">Nocardiopsis syringae</name>
    <dbReference type="NCBI Taxonomy" id="103733"/>
    <lineage>
        <taxon>Bacteria</taxon>
        <taxon>Bacillati</taxon>
        <taxon>Actinomycetota</taxon>
        <taxon>Actinomycetes</taxon>
        <taxon>Pseudonocardiales</taxon>
        <taxon>Pseudonocardiaceae</taxon>
        <taxon>Saccharothrix</taxon>
    </lineage>
</organism>
<dbReference type="KEGG" id="ssyi:EKG83_10090"/>
<dbReference type="OrthoDB" id="279684at2"/>
<protein>
    <recommendedName>
        <fullName evidence="3">Nucleotidyl transferase AbiEii/AbiGii toxin family protein</fullName>
    </recommendedName>
</protein>
<reference evidence="2" key="1">
    <citation type="journal article" date="2021" name="Curr. Microbiol.">
        <title>Complete genome of nocamycin-producing strain Saccharothrix syringae NRRL B-16468 reveals the biosynthetic potential for secondary metabolites.</title>
        <authorList>
            <person name="Mo X."/>
            <person name="Yang S."/>
        </authorList>
    </citation>
    <scope>NUCLEOTIDE SEQUENCE [LARGE SCALE GENOMIC DNA]</scope>
    <source>
        <strain evidence="2">ATCC 51364 / DSM 43886 / JCM 6844 / KCTC 9398 / NBRC 14523 / NRRL B-16468 / INA 2240</strain>
    </source>
</reference>
<name>A0A5Q0GV70_SACSY</name>
<dbReference type="InterPro" id="IPR014942">
    <property type="entry name" value="AbiEii"/>
</dbReference>
<accession>A0A5Q0GV70</accession>
<evidence type="ECO:0008006" key="3">
    <source>
        <dbReference type="Google" id="ProtNLM"/>
    </source>
</evidence>
<dbReference type="Pfam" id="PF08843">
    <property type="entry name" value="AbiEii"/>
    <property type="match status" value="1"/>
</dbReference>
<dbReference type="Proteomes" id="UP000325787">
    <property type="component" value="Chromosome"/>
</dbReference>
<dbReference type="EMBL" id="CP034550">
    <property type="protein sequence ID" value="QFZ17783.1"/>
    <property type="molecule type" value="Genomic_DNA"/>
</dbReference>
<evidence type="ECO:0000313" key="1">
    <source>
        <dbReference type="EMBL" id="QFZ17783.1"/>
    </source>
</evidence>
<evidence type="ECO:0000313" key="2">
    <source>
        <dbReference type="Proteomes" id="UP000325787"/>
    </source>
</evidence>
<proteinExistence type="predicted"/>